<dbReference type="GO" id="GO:0019295">
    <property type="term" value="P:coenzyme M biosynthetic process"/>
    <property type="evidence" value="ECO:0007669"/>
    <property type="project" value="InterPro"/>
</dbReference>
<keyword evidence="4" id="KW-0456">Lyase</keyword>
<evidence type="ECO:0000313" key="5">
    <source>
        <dbReference type="Proteomes" id="UP000029661"/>
    </source>
</evidence>
<dbReference type="InterPro" id="IPR022370">
    <property type="entry name" value="Arch_ComA"/>
</dbReference>
<evidence type="ECO:0000256" key="2">
    <source>
        <dbReference type="NCBIfam" id="TIGR03849"/>
    </source>
</evidence>
<dbReference type="AlphaFoldDB" id="A0A089ZEW1"/>
<dbReference type="OrthoDB" id="6405at2157"/>
<proteinExistence type="inferred from homology"/>
<reference evidence="4" key="2">
    <citation type="submission" date="2014-09" db="EMBL/GenBank/DDBJ databases">
        <authorList>
            <person name="Bishop-Lilly K.A."/>
            <person name="Broomall S.M."/>
            <person name="Chain P.S."/>
            <person name="Chertkov O."/>
            <person name="Coyne S.R."/>
            <person name="Daligault H.E."/>
            <person name="Davenport K.W."/>
            <person name="Erkkila T."/>
            <person name="Frey K.G."/>
            <person name="Gibbons H.S."/>
            <person name="Gu W."/>
            <person name="Jaissle J."/>
            <person name="Johnson S.L."/>
            <person name="Koroleva G.I."/>
            <person name="Ladner J.T."/>
            <person name="Lo C.-C."/>
            <person name="Minogue T.D."/>
            <person name="Munk C."/>
            <person name="Palacios G.F."/>
            <person name="Redden C.L."/>
            <person name="Rosenzweig C.N."/>
            <person name="Scholz M.B."/>
            <person name="Teshima H."/>
            <person name="Xu Y."/>
        </authorList>
    </citation>
    <scope>NUCLEOTIDE SEQUENCE</scope>
    <source>
        <strain evidence="4">Mb9</strain>
    </source>
</reference>
<dbReference type="PANTHER" id="PTHR48413">
    <property type="match status" value="1"/>
</dbReference>
<sequence length="258" mass="28665">MNAFNFLTPQRTPKAGTGITMMLDKGMGPVFLIDLLEISGRYADLAKFGWGTSAIHNRELIKEKVEIYHSYDVNPYPGGTLFEIAYSQNKLEEFLDEADKLGFSAVEISDGTIEISKEERMEIISTVKEQGFLTITEVGKKDPHQDQLLSPEDRLEMVNRDLEFGADLVLMEAREGGKGIGVFDNKGNVKEDELQTLIEGTPVDKIIWEAPQKVQQAYFILKLGANVNLGNIPPDEITALETMRLGLRGDTLGKVNLG</sequence>
<gene>
    <name evidence="3" type="primary">comA</name>
    <name evidence="3" type="ORF">BRM9_1809</name>
    <name evidence="4" type="ORF">MB9_0547</name>
</gene>
<dbReference type="Pfam" id="PF02679">
    <property type="entry name" value="ComA"/>
    <property type="match status" value="1"/>
</dbReference>
<accession>A0A089ZEW1</accession>
<evidence type="ECO:0000313" key="6">
    <source>
        <dbReference type="Proteomes" id="UP000062768"/>
    </source>
</evidence>
<keyword evidence="6" id="KW-1185">Reference proteome</keyword>
<dbReference type="EMBL" id="LN734822">
    <property type="protein sequence ID" value="CEL24194.1"/>
    <property type="molecule type" value="Genomic_DNA"/>
</dbReference>
<evidence type="ECO:0000313" key="4">
    <source>
        <dbReference type="EMBL" id="CEL24194.1"/>
    </source>
</evidence>
<dbReference type="KEGG" id="mfc:BRM9_1809"/>
<dbReference type="STRING" id="2162.BRM9_1809"/>
<dbReference type="GeneID" id="26738804"/>
<comment type="similarity">
    <text evidence="1">Belongs to the phosphosulfolactate synthase family.</text>
</comment>
<dbReference type="Gene3D" id="3.20.20.70">
    <property type="entry name" value="Aldolase class I"/>
    <property type="match status" value="1"/>
</dbReference>
<dbReference type="GO" id="GO:0043817">
    <property type="term" value="F:phosphosulfolactate synthase activity"/>
    <property type="evidence" value="ECO:0007669"/>
    <property type="project" value="UniProtKB-UniRule"/>
</dbReference>
<dbReference type="PANTHER" id="PTHR48413:SF1">
    <property type="entry name" value="PROTEIN HEAT-STRESS-ASSOCIATED 32"/>
    <property type="match status" value="1"/>
</dbReference>
<evidence type="ECO:0000313" key="3">
    <source>
        <dbReference type="EMBL" id="AIS32617.1"/>
    </source>
</evidence>
<dbReference type="InterPro" id="IPR013785">
    <property type="entry name" value="Aldolase_TIM"/>
</dbReference>
<dbReference type="Proteomes" id="UP000062768">
    <property type="component" value="Chromosome I"/>
</dbReference>
<reference evidence="3" key="1">
    <citation type="submission" date="2013-12" db="EMBL/GenBank/DDBJ databases">
        <title>The complete genome sequence of Methanobacterium sp. BRM9.</title>
        <authorList>
            <consortium name="Pastoral Greenhouse Gas Research Consortium"/>
            <person name="Kelly W.J."/>
            <person name="Leahy S.C."/>
            <person name="Perry R."/>
            <person name="Li D."/>
            <person name="Altermann E."/>
            <person name="Lambie S.C."/>
            <person name="Attwood G.T."/>
        </authorList>
    </citation>
    <scope>NUCLEOTIDE SEQUENCE [LARGE SCALE GENOMIC DNA]</scope>
    <source>
        <strain evidence="3">BRM9</strain>
    </source>
</reference>
<dbReference type="EC" id="4.4.1.19" evidence="2"/>
<dbReference type="InterPro" id="IPR003830">
    <property type="entry name" value="ComA_synth"/>
</dbReference>
<dbReference type="NCBIfam" id="TIGR03849">
    <property type="entry name" value="arch_ComA"/>
    <property type="match status" value="1"/>
</dbReference>
<dbReference type="EMBL" id="CP006933">
    <property type="protein sequence ID" value="AIS32617.1"/>
    <property type="molecule type" value="Genomic_DNA"/>
</dbReference>
<name>A0A089ZEW1_METFO</name>
<dbReference type="SUPFAM" id="SSF102110">
    <property type="entry name" value="(2r)-phospho-3-sulfolactate synthase ComA"/>
    <property type="match status" value="1"/>
</dbReference>
<dbReference type="PATRIC" id="fig|2162.10.peg.570"/>
<organism evidence="3 5">
    <name type="scientific">Methanobacterium formicicum</name>
    <dbReference type="NCBI Taxonomy" id="2162"/>
    <lineage>
        <taxon>Archaea</taxon>
        <taxon>Methanobacteriati</taxon>
        <taxon>Methanobacteriota</taxon>
        <taxon>Methanomada group</taxon>
        <taxon>Methanobacteria</taxon>
        <taxon>Methanobacteriales</taxon>
        <taxon>Methanobacteriaceae</taxon>
        <taxon>Methanobacterium</taxon>
    </lineage>
</organism>
<dbReference type="Proteomes" id="UP000029661">
    <property type="component" value="Chromosome"/>
</dbReference>
<protein>
    <recommendedName>
        <fullName evidence="2">Phosphosulfolactate synthase</fullName>
        <ecNumber evidence="2">4.4.1.19</ecNumber>
    </recommendedName>
</protein>
<dbReference type="RefSeq" id="WP_048085532.1">
    <property type="nucleotide sequence ID" value="NZ_CP006933.1"/>
</dbReference>
<dbReference type="InterPro" id="IPR036112">
    <property type="entry name" value="ComA_synth_sf"/>
</dbReference>
<evidence type="ECO:0000256" key="1">
    <source>
        <dbReference type="ARBA" id="ARBA00010424"/>
    </source>
</evidence>